<dbReference type="GO" id="GO:0003677">
    <property type="term" value="F:DNA binding"/>
    <property type="evidence" value="ECO:0007669"/>
    <property type="project" value="InterPro"/>
</dbReference>
<dbReference type="SUPFAM" id="SSF46894">
    <property type="entry name" value="C-terminal effector domain of the bipartite response regulators"/>
    <property type="match status" value="1"/>
</dbReference>
<name>A0A239CXE4_9SPHN</name>
<dbReference type="SMART" id="SM00421">
    <property type="entry name" value="HTH_LUXR"/>
    <property type="match status" value="1"/>
</dbReference>
<dbReference type="Proteomes" id="UP000198281">
    <property type="component" value="Unassembled WGS sequence"/>
</dbReference>
<dbReference type="RefSeq" id="WP_089218403.1">
    <property type="nucleotide sequence ID" value="NZ_FZOS01000003.1"/>
</dbReference>
<keyword evidence="3" id="KW-1185">Reference proteome</keyword>
<dbReference type="Gene3D" id="1.10.10.10">
    <property type="entry name" value="Winged helix-like DNA-binding domain superfamily/Winged helix DNA-binding domain"/>
    <property type="match status" value="1"/>
</dbReference>
<dbReference type="InterPro" id="IPR036388">
    <property type="entry name" value="WH-like_DNA-bd_sf"/>
</dbReference>
<organism evidence="2 3">
    <name type="scientific">Edaphosphingomonas laterariae</name>
    <dbReference type="NCBI Taxonomy" id="861865"/>
    <lineage>
        <taxon>Bacteria</taxon>
        <taxon>Pseudomonadati</taxon>
        <taxon>Pseudomonadota</taxon>
        <taxon>Alphaproteobacteria</taxon>
        <taxon>Sphingomonadales</taxon>
        <taxon>Rhizorhabdaceae</taxon>
        <taxon>Edaphosphingomonas</taxon>
    </lineage>
</organism>
<reference evidence="3" key="1">
    <citation type="submission" date="2017-06" db="EMBL/GenBank/DDBJ databases">
        <authorList>
            <person name="Varghese N."/>
            <person name="Submissions S."/>
        </authorList>
    </citation>
    <scope>NUCLEOTIDE SEQUENCE [LARGE SCALE GENOMIC DNA]</scope>
    <source>
        <strain evidence="3">LNB2</strain>
    </source>
</reference>
<evidence type="ECO:0000259" key="1">
    <source>
        <dbReference type="SMART" id="SM00421"/>
    </source>
</evidence>
<sequence length="372" mass="39072">MDEICADVIRHFDAAALDSAHWLPALQALSDATRSTHGQLIGIGGPAAIPFNWVTGFAEKALQEFASIDGGSAAVNPRVAAAAAFGDEPVIFEQHYDAVRGGLSSDVYADFSATHDIPYGCQTTLVADEIGFVGLAVLRGEKAGVTSEEDRAIFARITPHVRSAVRLQVALERQGAKLVAGAFEAMTVAAFLCDAGGRVIAFTPEAEKLLQRGRFHLRGGGLACPTAADTSLVRREVRRHALIGPGVIAPPMASLFLPGGPDDEPLVAEIASLPVDRWTFGAGARAVIVIRRRRRRIAGAAEALVAAYGLSPAEADVALRLIDAESREAIAAARDVSVGTVRAQIKAIFGKLGVNREIELVSRLAPLIHGGG</sequence>
<feature type="domain" description="HTH luxR-type" evidence="1">
    <location>
        <begin position="307"/>
        <end position="364"/>
    </location>
</feature>
<dbReference type="InterPro" id="IPR016032">
    <property type="entry name" value="Sig_transdc_resp-reg_C-effctor"/>
</dbReference>
<evidence type="ECO:0000313" key="2">
    <source>
        <dbReference type="EMBL" id="SNS24926.1"/>
    </source>
</evidence>
<dbReference type="GO" id="GO:0006355">
    <property type="term" value="P:regulation of DNA-templated transcription"/>
    <property type="evidence" value="ECO:0007669"/>
    <property type="project" value="InterPro"/>
</dbReference>
<dbReference type="AlphaFoldDB" id="A0A239CXE4"/>
<gene>
    <name evidence="2" type="ORF">SAMN06295912_103107</name>
</gene>
<dbReference type="InterPro" id="IPR000792">
    <property type="entry name" value="Tscrpt_reg_LuxR_C"/>
</dbReference>
<dbReference type="EMBL" id="FZOS01000003">
    <property type="protein sequence ID" value="SNS24926.1"/>
    <property type="molecule type" value="Genomic_DNA"/>
</dbReference>
<protein>
    <submittedName>
        <fullName evidence="2">Regulatory protein, luxR family</fullName>
    </submittedName>
</protein>
<proteinExistence type="predicted"/>
<accession>A0A239CXE4</accession>
<evidence type="ECO:0000313" key="3">
    <source>
        <dbReference type="Proteomes" id="UP000198281"/>
    </source>
</evidence>